<feature type="domain" description="PIN" evidence="1">
    <location>
        <begin position="5"/>
        <end position="119"/>
    </location>
</feature>
<gene>
    <name evidence="2" type="ORF">CYPRO_0074</name>
</gene>
<reference evidence="2 3" key="1">
    <citation type="submission" date="2018-03" db="EMBL/GenBank/DDBJ databases">
        <title>Phenotypic and genomic properties of Cyclonatronum proteinivorum gen. nov., sp. nov., a haloalkaliphilic bacteroidete from soda lakes possessing Na+-translocating rhodopsin.</title>
        <authorList>
            <person name="Toshchakov S.V."/>
            <person name="Korzhenkov A."/>
            <person name="Samarov N.I."/>
            <person name="Kublanov I.V."/>
            <person name="Muntyan M.S."/>
            <person name="Sorokin D.Y."/>
        </authorList>
    </citation>
    <scope>NUCLEOTIDE SEQUENCE [LARGE SCALE GENOMIC DNA]</scope>
    <source>
        <strain evidence="2 3">Omega</strain>
    </source>
</reference>
<dbReference type="RefSeq" id="WP_114982606.1">
    <property type="nucleotide sequence ID" value="NZ_CP027806.1"/>
</dbReference>
<dbReference type="InterPro" id="IPR002716">
    <property type="entry name" value="PIN_dom"/>
</dbReference>
<dbReference type="InterPro" id="IPR029060">
    <property type="entry name" value="PIN-like_dom_sf"/>
</dbReference>
<evidence type="ECO:0000313" key="2">
    <source>
        <dbReference type="EMBL" id="AXI99362.1"/>
    </source>
</evidence>
<dbReference type="CDD" id="cd18687">
    <property type="entry name" value="PIN_VapC-like"/>
    <property type="match status" value="1"/>
</dbReference>
<dbReference type="AlphaFoldDB" id="A0A345UFW1"/>
<accession>A0A345UFW1</accession>
<dbReference type="OrthoDB" id="9799824at2"/>
<sequence>MKSTIYIETSFISYLTSRASRDLVTAARQQLTQEWWEKYRKNYSLYISQAVLAEAGSGDSIAAKRRLHLLNRIPTLVISDEARIFAEFLVKETPFPPQATVDALHIAVASVHKVDFIITWNFRHIANASIRSKLEVLAQSKKLSLPTICTPEELRF</sequence>
<dbReference type="SUPFAM" id="SSF88723">
    <property type="entry name" value="PIN domain-like"/>
    <property type="match status" value="1"/>
</dbReference>
<dbReference type="Pfam" id="PF01850">
    <property type="entry name" value="PIN"/>
    <property type="match status" value="1"/>
</dbReference>
<evidence type="ECO:0000259" key="1">
    <source>
        <dbReference type="Pfam" id="PF01850"/>
    </source>
</evidence>
<keyword evidence="3" id="KW-1185">Reference proteome</keyword>
<name>A0A345UFW1_9BACT</name>
<organism evidence="2 3">
    <name type="scientific">Cyclonatronum proteinivorum</name>
    <dbReference type="NCBI Taxonomy" id="1457365"/>
    <lineage>
        <taxon>Bacteria</taxon>
        <taxon>Pseudomonadati</taxon>
        <taxon>Balneolota</taxon>
        <taxon>Balneolia</taxon>
        <taxon>Balneolales</taxon>
        <taxon>Cyclonatronaceae</taxon>
        <taxon>Cyclonatronum</taxon>
    </lineage>
</organism>
<evidence type="ECO:0000313" key="3">
    <source>
        <dbReference type="Proteomes" id="UP000254808"/>
    </source>
</evidence>
<dbReference type="Proteomes" id="UP000254808">
    <property type="component" value="Chromosome"/>
</dbReference>
<proteinExistence type="predicted"/>
<dbReference type="Gene3D" id="3.40.50.1010">
    <property type="entry name" value="5'-nuclease"/>
    <property type="match status" value="1"/>
</dbReference>
<dbReference type="KEGG" id="cprv:CYPRO_0074"/>
<dbReference type="EMBL" id="CP027806">
    <property type="protein sequence ID" value="AXI99362.1"/>
    <property type="molecule type" value="Genomic_DNA"/>
</dbReference>
<protein>
    <submittedName>
        <fullName evidence="2">PIN domain-containing protein</fullName>
    </submittedName>
</protein>